<comment type="similarity">
    <text evidence="2">Belongs to the DsrE/TusD family.</text>
</comment>
<reference evidence="5 6" key="1">
    <citation type="submission" date="2019-03" db="EMBL/GenBank/DDBJ databases">
        <title>Genomic Encyclopedia of Type Strains, Phase IV (KMG-IV): sequencing the most valuable type-strain genomes for metagenomic binning, comparative biology and taxonomic classification.</title>
        <authorList>
            <person name="Goeker M."/>
        </authorList>
    </citation>
    <scope>NUCLEOTIDE SEQUENCE [LARGE SCALE GENOMIC DNA]</scope>
    <source>
        <strain evidence="5 6">DSM 28679</strain>
    </source>
</reference>
<keyword evidence="3" id="KW-0963">Cytoplasm</keyword>
<evidence type="ECO:0000313" key="5">
    <source>
        <dbReference type="EMBL" id="TDQ40003.1"/>
    </source>
</evidence>
<dbReference type="NCBIfam" id="NF001237">
    <property type="entry name" value="PRK00207.1"/>
    <property type="match status" value="1"/>
</dbReference>
<keyword evidence="4" id="KW-0808">Transferase</keyword>
<dbReference type="RefSeq" id="WP_101496716.1">
    <property type="nucleotide sequence ID" value="NZ_LNJZ01000007.1"/>
</dbReference>
<proteinExistence type="inferred from homology"/>
<evidence type="ECO:0000256" key="3">
    <source>
        <dbReference type="ARBA" id="ARBA00022490"/>
    </source>
</evidence>
<dbReference type="OrthoDB" id="9787483at2"/>
<comment type="subcellular location">
    <subcellularLocation>
        <location evidence="1">Cytoplasm</location>
    </subcellularLocation>
</comment>
<organism evidence="5 6">
    <name type="scientific">Thiopseudomonas denitrificans</name>
    <dbReference type="NCBI Taxonomy" id="1501432"/>
    <lineage>
        <taxon>Bacteria</taxon>
        <taxon>Pseudomonadati</taxon>
        <taxon>Pseudomonadota</taxon>
        <taxon>Gammaproteobacteria</taxon>
        <taxon>Pseudomonadales</taxon>
        <taxon>Pseudomonadaceae</taxon>
        <taxon>Thiopseudomonas</taxon>
    </lineage>
</organism>
<gene>
    <name evidence="5" type="ORF">DFQ45_101135</name>
</gene>
<comment type="caution">
    <text evidence="5">The sequence shown here is derived from an EMBL/GenBank/DDBJ whole genome shotgun (WGS) entry which is preliminary data.</text>
</comment>
<dbReference type="InterPro" id="IPR003787">
    <property type="entry name" value="Sulphur_relay_DsrE/F-like"/>
</dbReference>
<dbReference type="Pfam" id="PF02635">
    <property type="entry name" value="DsrE"/>
    <property type="match status" value="1"/>
</dbReference>
<evidence type="ECO:0000256" key="1">
    <source>
        <dbReference type="ARBA" id="ARBA00004496"/>
    </source>
</evidence>
<protein>
    <submittedName>
        <fullName evidence="5">tRNA 2-thiouridine synthesizing protein D</fullName>
    </submittedName>
</protein>
<evidence type="ECO:0000256" key="2">
    <source>
        <dbReference type="ARBA" id="ARBA00007067"/>
    </source>
</evidence>
<keyword evidence="6" id="KW-1185">Reference proteome</keyword>
<dbReference type="EMBL" id="SNYK01000001">
    <property type="protein sequence ID" value="TDQ40003.1"/>
    <property type="molecule type" value="Genomic_DNA"/>
</dbReference>
<accession>A0A4R6U598</accession>
<dbReference type="InterPro" id="IPR027396">
    <property type="entry name" value="DsrEFH-like"/>
</dbReference>
<dbReference type="PANTHER" id="PTHR34874">
    <property type="entry name" value="PROTEIN YCHN"/>
    <property type="match status" value="1"/>
</dbReference>
<dbReference type="GO" id="GO:0097163">
    <property type="term" value="F:sulfur carrier activity"/>
    <property type="evidence" value="ECO:0007669"/>
    <property type="project" value="TreeGrafter"/>
</dbReference>
<evidence type="ECO:0000313" key="6">
    <source>
        <dbReference type="Proteomes" id="UP000294575"/>
    </source>
</evidence>
<dbReference type="SUPFAM" id="SSF75169">
    <property type="entry name" value="DsrEFH-like"/>
    <property type="match status" value="1"/>
</dbReference>
<evidence type="ECO:0000256" key="4">
    <source>
        <dbReference type="ARBA" id="ARBA00022679"/>
    </source>
</evidence>
<sequence length="131" mass="14579">MQFTLILSSSPQDPASRRALCFARAVIAAGHQLQRIFFYQDAVHLASRLLVVPQDEQDLAAQWQEFVRENRLDAVVCIAAALRRGVLDEAEARRYEKDADNLAAGFELSGLGQLHEAMQSANRVVHFKGDA</sequence>
<dbReference type="Gene3D" id="3.40.1260.10">
    <property type="entry name" value="DsrEFH-like"/>
    <property type="match status" value="1"/>
</dbReference>
<dbReference type="GO" id="GO:0002143">
    <property type="term" value="P:tRNA wobble position uridine thiolation"/>
    <property type="evidence" value="ECO:0007669"/>
    <property type="project" value="TreeGrafter"/>
</dbReference>
<dbReference type="GO" id="GO:1990228">
    <property type="term" value="C:sulfurtransferase complex"/>
    <property type="evidence" value="ECO:0007669"/>
    <property type="project" value="TreeGrafter"/>
</dbReference>
<dbReference type="AlphaFoldDB" id="A0A4R6U598"/>
<dbReference type="GO" id="GO:0016783">
    <property type="term" value="F:sulfurtransferase activity"/>
    <property type="evidence" value="ECO:0007669"/>
    <property type="project" value="InterPro"/>
</dbReference>
<name>A0A4R6U598_9GAMM</name>
<dbReference type="NCBIfam" id="TIGR03012">
    <property type="entry name" value="sulf_tusD_dsrE"/>
    <property type="match status" value="1"/>
</dbReference>
<dbReference type="Proteomes" id="UP000294575">
    <property type="component" value="Unassembled WGS sequence"/>
</dbReference>
<dbReference type="PANTHER" id="PTHR34874:SF3">
    <property type="entry name" value="SULFURTRANSFERASE TUSD"/>
    <property type="match status" value="1"/>
</dbReference>
<dbReference type="InterPro" id="IPR017463">
    <property type="entry name" value="Sulphur_relay_TusD/DsrE"/>
</dbReference>